<feature type="transmembrane region" description="Helical" evidence="9">
    <location>
        <begin position="140"/>
        <end position="165"/>
    </location>
</feature>
<dbReference type="InterPro" id="IPR003010">
    <property type="entry name" value="C-N_Hydrolase"/>
</dbReference>
<evidence type="ECO:0000256" key="9">
    <source>
        <dbReference type="SAM" id="Phobius"/>
    </source>
</evidence>
<sequence length="482" mass="53878">MLVLLGVGGLFMALSNGRFLLAPAAWLFPVIFLFAIRDMGWRIALVSLTLVMAIGNQLSFHKMLPSLPIPLFEYVPALAGAMYAIPFVLQKVVYQRTHSFVATLFLPCVYTLLDYLNVYVNPFGTFGVLGYSQHEFLAVAQVASVVGVTGITFLIIWTASIVYWLSLSAPGVSKRKVALVTGAALMLLVTWGGIRVNHTIEEDTVLVSGLHTIDRTDGEVLEIFSLHSKEEESFLQKAEERMEQVINQTEAEARTGANIIHHAEGVVVIDEAQKEAYLQRLGEVAERWGVYIVTVPYIFTEKENPNENVLYIIDSDGEVALEHYKYGGNIVEKTVEGEKTIPFVDTEYGRMAGIICWDKDFPTVVDQIGEQDVDLLFIPSADWKEISPYHTIVGNFRGIENGANVITQTVNGMSMIADYKGQTLVKMDHFTTDHWVMRGHVSTSGIATAYSSWGKYFIGCIIMTLMLSFLFIYRSKKRRRIS</sequence>
<dbReference type="Gene3D" id="3.60.110.10">
    <property type="entry name" value="Carbon-nitrogen hydrolase"/>
    <property type="match status" value="1"/>
</dbReference>
<comment type="caution">
    <text evidence="11">The sequence shown here is derived from an EMBL/GenBank/DDBJ whole genome shotgun (WGS) entry which is preliminary data.</text>
</comment>
<evidence type="ECO:0000256" key="5">
    <source>
        <dbReference type="ARBA" id="ARBA00022989"/>
    </source>
</evidence>
<feature type="transmembrane region" description="Helical" evidence="9">
    <location>
        <begin position="43"/>
        <end position="59"/>
    </location>
</feature>
<evidence type="ECO:0000313" key="12">
    <source>
        <dbReference type="Proteomes" id="UP001589836"/>
    </source>
</evidence>
<keyword evidence="7" id="KW-0012">Acyltransferase</keyword>
<evidence type="ECO:0000256" key="3">
    <source>
        <dbReference type="ARBA" id="ARBA00022679"/>
    </source>
</evidence>
<reference evidence="11 12" key="1">
    <citation type="submission" date="2024-09" db="EMBL/GenBank/DDBJ databases">
        <authorList>
            <person name="Sun Q."/>
            <person name="Mori K."/>
        </authorList>
    </citation>
    <scope>NUCLEOTIDE SEQUENCE [LARGE SCALE GENOMIC DNA]</scope>
    <source>
        <strain evidence="11 12">NCAIM B.02529</strain>
    </source>
</reference>
<comment type="subcellular location">
    <subcellularLocation>
        <location evidence="1">Cell membrane</location>
        <topology evidence="1">Multi-pass membrane protein</topology>
    </subcellularLocation>
</comment>
<organism evidence="11 12">
    <name type="scientific">Pontibacillus salicampi</name>
    <dbReference type="NCBI Taxonomy" id="1449801"/>
    <lineage>
        <taxon>Bacteria</taxon>
        <taxon>Bacillati</taxon>
        <taxon>Bacillota</taxon>
        <taxon>Bacilli</taxon>
        <taxon>Bacillales</taxon>
        <taxon>Bacillaceae</taxon>
        <taxon>Pontibacillus</taxon>
    </lineage>
</organism>
<dbReference type="GO" id="GO:0016787">
    <property type="term" value="F:hydrolase activity"/>
    <property type="evidence" value="ECO:0007669"/>
    <property type="project" value="UniProtKB-KW"/>
</dbReference>
<accession>A0ABV6LMK2</accession>
<feature type="transmembrane region" description="Helical" evidence="9">
    <location>
        <begin position="71"/>
        <end position="89"/>
    </location>
</feature>
<gene>
    <name evidence="11" type="ORF">ACFFGV_08600</name>
</gene>
<evidence type="ECO:0000313" key="11">
    <source>
        <dbReference type="EMBL" id="MFC0523644.1"/>
    </source>
</evidence>
<feature type="transmembrane region" description="Helical" evidence="9">
    <location>
        <begin position="177"/>
        <end position="194"/>
    </location>
</feature>
<evidence type="ECO:0000259" key="10">
    <source>
        <dbReference type="PROSITE" id="PS50263"/>
    </source>
</evidence>
<feature type="transmembrane region" description="Helical" evidence="9">
    <location>
        <begin position="101"/>
        <end position="120"/>
    </location>
</feature>
<keyword evidence="6 9" id="KW-0472">Membrane</keyword>
<keyword evidence="4 9" id="KW-0812">Transmembrane</keyword>
<dbReference type="EMBL" id="JBHLTP010000005">
    <property type="protein sequence ID" value="MFC0523644.1"/>
    <property type="molecule type" value="Genomic_DNA"/>
</dbReference>
<evidence type="ECO:0000256" key="1">
    <source>
        <dbReference type="ARBA" id="ARBA00004651"/>
    </source>
</evidence>
<dbReference type="SUPFAM" id="SSF56317">
    <property type="entry name" value="Carbon-nitrogen hydrolase"/>
    <property type="match status" value="1"/>
</dbReference>
<dbReference type="PROSITE" id="PS50263">
    <property type="entry name" value="CN_HYDROLASE"/>
    <property type="match status" value="1"/>
</dbReference>
<dbReference type="Pfam" id="PF00795">
    <property type="entry name" value="CN_hydrolase"/>
    <property type="match status" value="1"/>
</dbReference>
<keyword evidence="8" id="KW-0175">Coiled coil</keyword>
<dbReference type="Proteomes" id="UP001589836">
    <property type="component" value="Unassembled WGS sequence"/>
</dbReference>
<dbReference type="PANTHER" id="PTHR38686">
    <property type="entry name" value="APOLIPOPROTEIN N-ACYLTRANSFERASE"/>
    <property type="match status" value="1"/>
</dbReference>
<keyword evidence="11" id="KW-0378">Hydrolase</keyword>
<feature type="transmembrane region" description="Helical" evidence="9">
    <location>
        <begin position="453"/>
        <end position="473"/>
    </location>
</feature>
<proteinExistence type="predicted"/>
<evidence type="ECO:0000256" key="4">
    <source>
        <dbReference type="ARBA" id="ARBA00022692"/>
    </source>
</evidence>
<keyword evidence="5 9" id="KW-1133">Transmembrane helix</keyword>
<evidence type="ECO:0000256" key="8">
    <source>
        <dbReference type="SAM" id="Coils"/>
    </source>
</evidence>
<keyword evidence="3" id="KW-0808">Transferase</keyword>
<keyword evidence="2" id="KW-1003">Cell membrane</keyword>
<evidence type="ECO:0000256" key="7">
    <source>
        <dbReference type="ARBA" id="ARBA00023315"/>
    </source>
</evidence>
<dbReference type="InterPro" id="IPR036526">
    <property type="entry name" value="C-N_Hydrolase_sf"/>
</dbReference>
<dbReference type="PANTHER" id="PTHR38686:SF1">
    <property type="entry name" value="APOLIPOPROTEIN N-ACYLTRANSFERASE"/>
    <property type="match status" value="1"/>
</dbReference>
<feature type="transmembrane region" description="Helical" evidence="9">
    <location>
        <begin position="20"/>
        <end position="36"/>
    </location>
</feature>
<dbReference type="InterPro" id="IPR004563">
    <property type="entry name" value="Apolipo_AcylTrfase"/>
</dbReference>
<name>A0ABV6LMK2_9BACI</name>
<feature type="domain" description="CN hydrolase" evidence="10">
    <location>
        <begin position="224"/>
        <end position="443"/>
    </location>
</feature>
<feature type="coiled-coil region" evidence="8">
    <location>
        <begin position="228"/>
        <end position="255"/>
    </location>
</feature>
<keyword evidence="12" id="KW-1185">Reference proteome</keyword>
<dbReference type="InterPro" id="IPR045378">
    <property type="entry name" value="LNT_N"/>
</dbReference>
<protein>
    <submittedName>
        <fullName evidence="11">Nitrilase-related carbon-nitrogen hydrolase</fullName>
    </submittedName>
</protein>
<dbReference type="Pfam" id="PF20154">
    <property type="entry name" value="LNT_N"/>
    <property type="match status" value="1"/>
</dbReference>
<evidence type="ECO:0000256" key="2">
    <source>
        <dbReference type="ARBA" id="ARBA00022475"/>
    </source>
</evidence>
<evidence type="ECO:0000256" key="6">
    <source>
        <dbReference type="ARBA" id="ARBA00023136"/>
    </source>
</evidence>